<dbReference type="Pfam" id="PF01974">
    <property type="entry name" value="tRNA_int_endo"/>
    <property type="match status" value="1"/>
</dbReference>
<dbReference type="EMBL" id="BNCO01000066">
    <property type="protein sequence ID" value="GIL64390.1"/>
    <property type="molecule type" value="Genomic_DNA"/>
</dbReference>
<dbReference type="GO" id="GO:0003676">
    <property type="term" value="F:nucleic acid binding"/>
    <property type="evidence" value="ECO:0007669"/>
    <property type="project" value="InterPro"/>
</dbReference>
<dbReference type="EC" id="4.6.1.16" evidence="2"/>
<accession>A0A8J4BMV7</accession>
<dbReference type="PANTHER" id="PTHR21227">
    <property type="entry name" value="TRNA-SPLICING ENDONUCLEASE SUBUNIT SEN2"/>
    <property type="match status" value="1"/>
</dbReference>
<feature type="region of interest" description="Disordered" evidence="4">
    <location>
        <begin position="76"/>
        <end position="125"/>
    </location>
</feature>
<dbReference type="GO" id="GO:0000379">
    <property type="term" value="P:tRNA-type intron splice site recognition and cleavage"/>
    <property type="evidence" value="ECO:0007669"/>
    <property type="project" value="TreeGrafter"/>
</dbReference>
<feature type="domain" description="tRNA intron endonuclease catalytic" evidence="5">
    <location>
        <begin position="345"/>
        <end position="437"/>
    </location>
</feature>
<feature type="region of interest" description="Disordered" evidence="4">
    <location>
        <begin position="139"/>
        <end position="167"/>
    </location>
</feature>
<feature type="region of interest" description="Disordered" evidence="4">
    <location>
        <begin position="247"/>
        <end position="279"/>
    </location>
</feature>
<dbReference type="CDD" id="cd22363">
    <property type="entry name" value="tRNA-intron_lyase_C"/>
    <property type="match status" value="1"/>
</dbReference>
<evidence type="ECO:0000256" key="3">
    <source>
        <dbReference type="ARBA" id="ARBA00034031"/>
    </source>
</evidence>
<comment type="caution">
    <text evidence="6">The sequence shown here is derived from an EMBL/GenBank/DDBJ whole genome shotgun (WGS) entry which is preliminary data.</text>
</comment>
<dbReference type="Proteomes" id="UP000747399">
    <property type="component" value="Unassembled WGS sequence"/>
</dbReference>
<dbReference type="SUPFAM" id="SSF53032">
    <property type="entry name" value="tRNA-intron endonuclease catalytic domain-like"/>
    <property type="match status" value="1"/>
</dbReference>
<feature type="compositionally biased region" description="Low complexity" evidence="4">
    <location>
        <begin position="86"/>
        <end position="104"/>
    </location>
</feature>
<gene>
    <name evidence="6" type="ORF">Vafri_18227</name>
</gene>
<dbReference type="PANTHER" id="PTHR21227:SF0">
    <property type="entry name" value="TRNA-SPLICING ENDONUCLEASE SUBUNIT SEN2"/>
    <property type="match status" value="1"/>
</dbReference>
<feature type="region of interest" description="Disordered" evidence="4">
    <location>
        <begin position="196"/>
        <end position="218"/>
    </location>
</feature>
<evidence type="ECO:0000256" key="2">
    <source>
        <dbReference type="ARBA" id="ARBA00012573"/>
    </source>
</evidence>
<evidence type="ECO:0000256" key="4">
    <source>
        <dbReference type="SAM" id="MobiDB-lite"/>
    </source>
</evidence>
<comment type="similarity">
    <text evidence="1">Belongs to the tRNA-intron endonuclease family.</text>
</comment>
<sequence>MGQLKRRRPKHLLRPDEMLATLASLRLHALLQHGGIWLAVLPELSELLNQCCTGQMDGGPGTADEVATVLAPLVGEPQRPSGIHHAASNATTAGGSATSVANGGEDPRTSQEQRPDPGADAGGAASGLQAMEVDAVPLEQQQQQQQPGSGAAAARDPGISQGKHGGAGRQAAVIIHAAITPIHSKGIECRDVTPSAVEGSNAAGDPEAASPDHSSSLVAPPSLEVLEANGADAVALDAVDVLRKAEGQHTDAGPVGLGGRQGTARGRGRRGGGRGHPPYSPAAEGCQLVAVRLTLEEAFFMHYVLRCLEVFELQPGSPVPASAENVRLLSTEELWRACRATRSNFATSYAAYHHLKSKGWIPRSGLLYGVDFVVYQLHPMGAHSEFGVLVMPLGSGLGGGSGSGGPHAPQLSWLDLQITNRLINQVVKKLVLLYLSERPETDHATPNCLERFAVEERLVRRWVPDATRD</sequence>
<dbReference type="AlphaFoldDB" id="A0A8J4BMV7"/>
<dbReference type="GO" id="GO:0000214">
    <property type="term" value="C:tRNA-intron endonuclease complex"/>
    <property type="evidence" value="ECO:0007669"/>
    <property type="project" value="TreeGrafter"/>
</dbReference>
<proteinExistence type="inferred from homology"/>
<dbReference type="InterPro" id="IPR006676">
    <property type="entry name" value="tRNA_splic"/>
</dbReference>
<protein>
    <recommendedName>
        <fullName evidence="2">tRNA-intron lyase</fullName>
        <ecNumber evidence="2">4.6.1.16</ecNumber>
    </recommendedName>
</protein>
<feature type="compositionally biased region" description="Basic and acidic residues" evidence="4">
    <location>
        <begin position="105"/>
        <end position="117"/>
    </location>
</feature>
<evidence type="ECO:0000313" key="7">
    <source>
        <dbReference type="Proteomes" id="UP000747399"/>
    </source>
</evidence>
<dbReference type="InterPro" id="IPR036167">
    <property type="entry name" value="tRNA_intron_Endo_cat-like_sf"/>
</dbReference>
<evidence type="ECO:0000313" key="6">
    <source>
        <dbReference type="EMBL" id="GIL64390.1"/>
    </source>
</evidence>
<name>A0A8J4BMV7_9CHLO</name>
<dbReference type="InterPro" id="IPR011856">
    <property type="entry name" value="tRNA_endonuc-like_dom_sf"/>
</dbReference>
<keyword evidence="7" id="KW-1185">Reference proteome</keyword>
<dbReference type="Gene3D" id="3.40.1350.10">
    <property type="match status" value="1"/>
</dbReference>
<dbReference type="GO" id="GO:0000213">
    <property type="term" value="F:tRNA-intron lyase activity"/>
    <property type="evidence" value="ECO:0007669"/>
    <property type="project" value="UniProtKB-EC"/>
</dbReference>
<organism evidence="6 7">
    <name type="scientific">Volvox africanus</name>
    <dbReference type="NCBI Taxonomy" id="51714"/>
    <lineage>
        <taxon>Eukaryota</taxon>
        <taxon>Viridiplantae</taxon>
        <taxon>Chlorophyta</taxon>
        <taxon>core chlorophytes</taxon>
        <taxon>Chlorophyceae</taxon>
        <taxon>CS clade</taxon>
        <taxon>Chlamydomonadales</taxon>
        <taxon>Volvocaceae</taxon>
        <taxon>Volvox</taxon>
    </lineage>
</organism>
<dbReference type="GO" id="GO:0005737">
    <property type="term" value="C:cytoplasm"/>
    <property type="evidence" value="ECO:0007669"/>
    <property type="project" value="TreeGrafter"/>
</dbReference>
<reference evidence="6" key="1">
    <citation type="journal article" date="2021" name="Proc. Natl. Acad. Sci. U.S.A.">
        <title>Three genomes in the algal genus Volvox reveal the fate of a haploid sex-determining region after a transition to homothallism.</title>
        <authorList>
            <person name="Yamamoto K."/>
            <person name="Hamaji T."/>
            <person name="Kawai-Toyooka H."/>
            <person name="Matsuzaki R."/>
            <person name="Takahashi F."/>
            <person name="Nishimura Y."/>
            <person name="Kawachi M."/>
            <person name="Noguchi H."/>
            <person name="Minakuchi Y."/>
            <person name="Umen J.G."/>
            <person name="Toyoda A."/>
            <person name="Nozaki H."/>
        </authorList>
    </citation>
    <scope>NUCLEOTIDE SEQUENCE</scope>
    <source>
        <strain evidence="6">NIES-3780</strain>
    </source>
</reference>
<dbReference type="InterPro" id="IPR006677">
    <property type="entry name" value="tRNA_intron_Endonuc_cat-like"/>
</dbReference>
<evidence type="ECO:0000259" key="5">
    <source>
        <dbReference type="Pfam" id="PF01974"/>
    </source>
</evidence>
<evidence type="ECO:0000256" key="1">
    <source>
        <dbReference type="ARBA" id="ARBA00008078"/>
    </source>
</evidence>
<comment type="catalytic activity">
    <reaction evidence="3">
        <text>pretRNA = a 3'-half-tRNA molecule with a 5'-OH end + a 5'-half-tRNA molecule with a 2',3'-cyclic phosphate end + an intron with a 2',3'-cyclic phosphate and a 5'-hydroxyl terminus.</text>
        <dbReference type="EC" id="4.6.1.16"/>
    </reaction>
</comment>